<feature type="region of interest" description="Disordered" evidence="1">
    <location>
        <begin position="76"/>
        <end position="143"/>
    </location>
</feature>
<dbReference type="STRING" id="743721.Psesu_0512"/>
<name>E6WQC1_PSEUU</name>
<keyword evidence="2" id="KW-0812">Transmembrane</keyword>
<dbReference type="AlphaFoldDB" id="E6WQC1"/>
<evidence type="ECO:0000313" key="4">
    <source>
        <dbReference type="Proteomes" id="UP000008632"/>
    </source>
</evidence>
<organism evidence="3 4">
    <name type="scientific">Pseudoxanthomonas suwonensis (strain 11-1)</name>
    <dbReference type="NCBI Taxonomy" id="743721"/>
    <lineage>
        <taxon>Bacteria</taxon>
        <taxon>Pseudomonadati</taxon>
        <taxon>Pseudomonadota</taxon>
        <taxon>Gammaproteobacteria</taxon>
        <taxon>Lysobacterales</taxon>
        <taxon>Lysobacteraceae</taxon>
        <taxon>Pseudoxanthomonas</taxon>
    </lineage>
</organism>
<protein>
    <recommendedName>
        <fullName evidence="5">Transmembrane protein</fullName>
    </recommendedName>
</protein>
<evidence type="ECO:0000256" key="1">
    <source>
        <dbReference type="SAM" id="MobiDB-lite"/>
    </source>
</evidence>
<evidence type="ECO:0008006" key="5">
    <source>
        <dbReference type="Google" id="ProtNLM"/>
    </source>
</evidence>
<proteinExistence type="predicted"/>
<evidence type="ECO:0000256" key="2">
    <source>
        <dbReference type="SAM" id="Phobius"/>
    </source>
</evidence>
<dbReference type="HOGENOM" id="CLU_1151090_0_0_6"/>
<dbReference type="Proteomes" id="UP000008632">
    <property type="component" value="Chromosome"/>
</dbReference>
<dbReference type="EMBL" id="CP002446">
    <property type="protein sequence ID" value="ADV26370.1"/>
    <property type="molecule type" value="Genomic_DNA"/>
</dbReference>
<reference evidence="3 4" key="1">
    <citation type="submission" date="2011-01" db="EMBL/GenBank/DDBJ databases">
        <title>Complete sequence of Pseudoxanthomonas suwonensis 11-1.</title>
        <authorList>
            <consortium name="US DOE Joint Genome Institute"/>
            <person name="Lucas S."/>
            <person name="Copeland A."/>
            <person name="Lapidus A."/>
            <person name="Cheng J.-F."/>
            <person name="Goodwin L."/>
            <person name="Pitluck S."/>
            <person name="Teshima H."/>
            <person name="Detter J.C."/>
            <person name="Han C."/>
            <person name="Tapia R."/>
            <person name="Land M."/>
            <person name="Hauser L."/>
            <person name="Kyrpides N."/>
            <person name="Ivanova N."/>
            <person name="Ovchinnikova G."/>
            <person name="Siebers A.K."/>
            <person name="Allgaier M."/>
            <person name="Thelen M.P."/>
            <person name="Hugenholtz P."/>
            <person name="Gladden J."/>
            <person name="Woyke T."/>
        </authorList>
    </citation>
    <scope>NUCLEOTIDE SEQUENCE [LARGE SCALE GENOMIC DNA]</scope>
    <source>
        <strain evidence="4">11-1</strain>
    </source>
</reference>
<accession>E6WQC1</accession>
<gene>
    <name evidence="3" type="ordered locus">Psesu_0512</name>
</gene>
<keyword evidence="2" id="KW-0472">Membrane</keyword>
<sequence length="241" mass="25345">MTERHPDPRSWSDAFSALPLEAPPVDAWQRIAPRLAPAPRRTHRILPWAIAACTALLAALPLLLLVRQGTPDGTPAEVAAGNHADPPTVLPSSDGRDAPVATDAIATNAPATTSAAHPRSSPAARDEPPAVAGHTRASTPAVDPGLARLQAESARLEALVAELARNEPVDGAQLVLTLSLQAQVGDIDAALAEGTLDPVVRSDLWRQRVAALRDLAGVASDQRWDALFADANPRYALVQVY</sequence>
<evidence type="ECO:0000313" key="3">
    <source>
        <dbReference type="EMBL" id="ADV26370.1"/>
    </source>
</evidence>
<dbReference type="OrthoDB" id="5966600at2"/>
<feature type="transmembrane region" description="Helical" evidence="2">
    <location>
        <begin position="45"/>
        <end position="66"/>
    </location>
</feature>
<keyword evidence="2" id="KW-1133">Transmembrane helix</keyword>
<keyword evidence="4" id="KW-1185">Reference proteome</keyword>
<dbReference type="RefSeq" id="WP_013534200.1">
    <property type="nucleotide sequence ID" value="NC_014924.1"/>
</dbReference>
<dbReference type="KEGG" id="psu:Psesu_0512"/>
<feature type="compositionally biased region" description="Low complexity" evidence="1">
    <location>
        <begin position="109"/>
        <end position="123"/>
    </location>
</feature>